<evidence type="ECO:0000313" key="2">
    <source>
        <dbReference type="EMBL" id="PFH36650.1"/>
    </source>
</evidence>
<dbReference type="GeneID" id="40309772"/>
<dbReference type="OrthoDB" id="345453at2759"/>
<proteinExistence type="predicted"/>
<gene>
    <name evidence="2" type="ORF">BESB_048420</name>
</gene>
<keyword evidence="3" id="KW-1185">Reference proteome</keyword>
<protein>
    <submittedName>
        <fullName evidence="2">Putative rhoptry neck protein</fullName>
    </submittedName>
</protein>
<feature type="transmembrane region" description="Helical" evidence="1">
    <location>
        <begin position="1275"/>
        <end position="1298"/>
    </location>
</feature>
<dbReference type="KEGG" id="bbes:BESB_048420"/>
<organism evidence="2 3">
    <name type="scientific">Besnoitia besnoiti</name>
    <name type="common">Apicomplexan protozoan</name>
    <dbReference type="NCBI Taxonomy" id="94643"/>
    <lineage>
        <taxon>Eukaryota</taxon>
        <taxon>Sar</taxon>
        <taxon>Alveolata</taxon>
        <taxon>Apicomplexa</taxon>
        <taxon>Conoidasida</taxon>
        <taxon>Coccidia</taxon>
        <taxon>Eucoccidiorida</taxon>
        <taxon>Eimeriorina</taxon>
        <taxon>Sarcocystidae</taxon>
        <taxon>Besnoitia</taxon>
    </lineage>
</organism>
<dbReference type="EMBL" id="NWUJ01000003">
    <property type="protein sequence ID" value="PFH36650.1"/>
    <property type="molecule type" value="Genomic_DNA"/>
</dbReference>
<keyword evidence="1" id="KW-0472">Membrane</keyword>
<comment type="caution">
    <text evidence="2">The sequence shown here is derived from an EMBL/GenBank/DDBJ whole genome shotgun (WGS) entry which is preliminary data.</text>
</comment>
<dbReference type="VEuPathDB" id="ToxoDB:BESB_048420"/>
<name>A0A2A9MM84_BESBE</name>
<evidence type="ECO:0000313" key="3">
    <source>
        <dbReference type="Proteomes" id="UP000224006"/>
    </source>
</evidence>
<reference evidence="2 3" key="1">
    <citation type="submission" date="2017-09" db="EMBL/GenBank/DDBJ databases">
        <title>Genome sequencing of Besnoitia besnoiti strain Bb-Ger1.</title>
        <authorList>
            <person name="Schares G."/>
            <person name="Venepally P."/>
            <person name="Lorenzi H.A."/>
        </authorList>
    </citation>
    <scope>NUCLEOTIDE SEQUENCE [LARGE SCALE GENOMIC DNA]</scope>
    <source>
        <strain evidence="2 3">Bb-Ger1</strain>
    </source>
</reference>
<dbReference type="RefSeq" id="XP_029220659.1">
    <property type="nucleotide sequence ID" value="XM_029363293.1"/>
</dbReference>
<dbReference type="Proteomes" id="UP000224006">
    <property type="component" value="Chromosome III"/>
</dbReference>
<sequence>MGFVGALALPSTAVTAKTQLLWAVLLICVCFLLDVSSARKQWLDSSYALSPDGGRAQLHFSTFSGNSLVDISSHGLRDSTVEARRPAPLTGSAASDVETNGTVNAAPFAPRATSAQDYPPPDLSEQELDKLLLLDADPAYQSPSPNLVDEVTHSVKKLMNEPAEALPGVQPKPFVTDHERLAMLSNNLKELRTMLEDPDLEKAVNGILALLPVLEYGESSEAHTSSVDSLEAWSDLQVPAMPSSSAEQFSSADDRMPQEISAAAVEQQEMRNNLAFLSLSLAGSSSIVDEEPLEKTRTRLTEKLKRVAGMALGFEQFGIHQTATGSGVSIDETASGASVDSGPVEDSSEMVPLAGLTAGRVTGLATTKGASIPHVVGLIATSNPFLLTHLLLLGAAFLGYDRYFGDGTPTLLPFYGTQTLLSMLSPLDTPARLDSMAAANREPRKRYVISRLSRKKNITYSFDLASSSWDRKRSSRLPLGSHRLILDVLDRHLEALTTYAEQQIEILRQAGIPVEASIPIADNLARLHVSSCRSTNNAIAIPCAWKDTLLVETLSSSGDAGENDDGARRTHLKISKLENAFNTVTGLGSLAAKRENTASAKILKRYGLSHLLDLANQRQASSTPLWDKSDISRKLEAFHDYKTALRVRLHIMALLPQWNPYREEYLSPIEFVREAFDGETGSMILAARLKPLMTDDLVHLGVPKGFSFLWLFEFLIDDDSPNARVTRSQAVKRSARWTKILYSHRQAIPLLFRRFYKTLKTGVLAKMRRKSLERSKLLLRQHLPDDWQDIVVSAFTFTAHSAALMQVVNYHSLFRDQALDDLQESTYLSAPPSFSVQSQSAVKRCDHRIYEWSRFGFSPDVLEADLHNETFKGKWNKIRLETMPTPDTHQWWRRLHRSVVDSLEKYRAHEGHLEGMNDNLYTLVMDTTQRLTEEGAADSTIFFGRSARGARESRFKRVKRGMKSFVLDIVRDVPESDHAVWFGVTFGFPSILRVLRKMKEIAVGATDDKDVSIPLDEAFMELVQETIAVRTESFRRQPPTALRNIGVIGLRPDYGNLGFERRSEEYQLSMCADHCAALWRQILGFVYPFVLDPSLLTDYERSFGTDHAVKQLDNPSYVNSFRYIFASDAALNFLEYSTPSETRKALMALKDGQAFMYANMMRFAGMAYGNLNMPYLAGSLQRQAPFMGQMVKDWLVKRSRARKFALQSVVSLGLIFVYTLLSALDIARHLTDIGMEAVEDCHWNPIMQELACLPVAGGGAVAVPLFTAMSDVFKVGLYSGIGSTIISATVIGNVYMIVRSESRLLLRMEMAIKELALKLWKKLRKFFSWATRFTKRRKAILSTMMARASALSKKSGAYRKTARVLEVSGDTVVDTLLEGMPSYTTQGVQSLMAPAISHT</sequence>
<feature type="transmembrane region" description="Helical" evidence="1">
    <location>
        <begin position="1204"/>
        <end position="1224"/>
    </location>
</feature>
<keyword evidence="1" id="KW-0812">Transmembrane</keyword>
<dbReference type="STRING" id="94643.A0A2A9MM84"/>
<accession>A0A2A9MM84</accession>
<evidence type="ECO:0000256" key="1">
    <source>
        <dbReference type="SAM" id="Phobius"/>
    </source>
</evidence>
<keyword evidence="1" id="KW-1133">Transmembrane helix</keyword>